<feature type="transmembrane region" description="Helical" evidence="1">
    <location>
        <begin position="88"/>
        <end position="107"/>
    </location>
</feature>
<name>A0A1M6AVS6_9ACTN</name>
<dbReference type="Proteomes" id="UP000184512">
    <property type="component" value="Unassembled WGS sequence"/>
</dbReference>
<evidence type="ECO:0000256" key="1">
    <source>
        <dbReference type="SAM" id="Phobius"/>
    </source>
</evidence>
<keyword evidence="3" id="KW-1185">Reference proteome</keyword>
<keyword evidence="1" id="KW-0472">Membrane</keyword>
<evidence type="ECO:0000313" key="2">
    <source>
        <dbReference type="EMBL" id="SHI40584.1"/>
    </source>
</evidence>
<dbReference type="EMBL" id="FQZG01000005">
    <property type="protein sequence ID" value="SHI40584.1"/>
    <property type="molecule type" value="Genomic_DNA"/>
</dbReference>
<gene>
    <name evidence="2" type="ORF">SAMN02745244_00296</name>
</gene>
<evidence type="ECO:0008006" key="4">
    <source>
        <dbReference type="Google" id="ProtNLM"/>
    </source>
</evidence>
<reference evidence="2 3" key="1">
    <citation type="submission" date="2016-11" db="EMBL/GenBank/DDBJ databases">
        <authorList>
            <person name="Jaros S."/>
            <person name="Januszkiewicz K."/>
            <person name="Wedrychowicz H."/>
        </authorList>
    </citation>
    <scope>NUCLEOTIDE SEQUENCE [LARGE SCALE GENOMIC DNA]</scope>
    <source>
        <strain evidence="2 3">DSM 12906</strain>
    </source>
</reference>
<keyword evidence="1" id="KW-0812">Transmembrane</keyword>
<keyword evidence="1" id="KW-1133">Transmembrane helix</keyword>
<sequence>MDPVIRLALAPRGATLARMIKRIGLWAFVVAGIAVSLWGIVSFVAPSTSCRGVEMGPGDSCQYSSLTNEEGGKVQRYEDRIAVARGQAPFAMLAGIGIVAFGSVLIVQDRRRPVGPGPLAG</sequence>
<proteinExistence type="predicted"/>
<organism evidence="2 3">
    <name type="scientific">Tessaracoccus bendigoensis DSM 12906</name>
    <dbReference type="NCBI Taxonomy" id="1123357"/>
    <lineage>
        <taxon>Bacteria</taxon>
        <taxon>Bacillati</taxon>
        <taxon>Actinomycetota</taxon>
        <taxon>Actinomycetes</taxon>
        <taxon>Propionibacteriales</taxon>
        <taxon>Propionibacteriaceae</taxon>
        <taxon>Tessaracoccus</taxon>
    </lineage>
</organism>
<feature type="transmembrane region" description="Helical" evidence="1">
    <location>
        <begin position="23"/>
        <end position="45"/>
    </location>
</feature>
<dbReference type="AlphaFoldDB" id="A0A1M6AVS6"/>
<protein>
    <recommendedName>
        <fullName evidence="4">Transmembrane protein</fullName>
    </recommendedName>
</protein>
<accession>A0A1M6AVS6</accession>
<evidence type="ECO:0000313" key="3">
    <source>
        <dbReference type="Proteomes" id="UP000184512"/>
    </source>
</evidence>